<gene>
    <name evidence="1" type="ORF">AGERDE_LOCUS13455</name>
</gene>
<proteinExistence type="predicted"/>
<name>A0A9N9HPX0_9GLOM</name>
<feature type="non-terminal residue" evidence="1">
    <location>
        <position position="1"/>
    </location>
</feature>
<sequence length="48" mass="5452">DNGQVIINTPDETITEAIQDNLQSIIQGKDSQIAYKVHIMQVEKVRKE</sequence>
<evidence type="ECO:0000313" key="2">
    <source>
        <dbReference type="Proteomes" id="UP000789831"/>
    </source>
</evidence>
<evidence type="ECO:0000313" key="1">
    <source>
        <dbReference type="EMBL" id="CAG8699854.1"/>
    </source>
</evidence>
<dbReference type="AlphaFoldDB" id="A0A9N9HPX0"/>
<dbReference type="EMBL" id="CAJVPL010017770">
    <property type="protein sequence ID" value="CAG8699854.1"/>
    <property type="molecule type" value="Genomic_DNA"/>
</dbReference>
<feature type="non-terminal residue" evidence="1">
    <location>
        <position position="48"/>
    </location>
</feature>
<comment type="caution">
    <text evidence="1">The sequence shown here is derived from an EMBL/GenBank/DDBJ whole genome shotgun (WGS) entry which is preliminary data.</text>
</comment>
<protein>
    <submittedName>
        <fullName evidence="1">5440_t:CDS:1</fullName>
    </submittedName>
</protein>
<accession>A0A9N9HPX0</accession>
<dbReference type="Proteomes" id="UP000789831">
    <property type="component" value="Unassembled WGS sequence"/>
</dbReference>
<reference evidence="1" key="1">
    <citation type="submission" date="2021-06" db="EMBL/GenBank/DDBJ databases">
        <authorList>
            <person name="Kallberg Y."/>
            <person name="Tangrot J."/>
            <person name="Rosling A."/>
        </authorList>
    </citation>
    <scope>NUCLEOTIDE SEQUENCE</scope>
    <source>
        <strain evidence="1">MT106</strain>
    </source>
</reference>
<organism evidence="1 2">
    <name type="scientific">Ambispora gerdemannii</name>
    <dbReference type="NCBI Taxonomy" id="144530"/>
    <lineage>
        <taxon>Eukaryota</taxon>
        <taxon>Fungi</taxon>
        <taxon>Fungi incertae sedis</taxon>
        <taxon>Mucoromycota</taxon>
        <taxon>Glomeromycotina</taxon>
        <taxon>Glomeromycetes</taxon>
        <taxon>Archaeosporales</taxon>
        <taxon>Ambisporaceae</taxon>
        <taxon>Ambispora</taxon>
    </lineage>
</organism>
<keyword evidence="2" id="KW-1185">Reference proteome</keyword>